<accession>A0A699YT23</accession>
<feature type="transmembrane region" description="Helical" evidence="3">
    <location>
        <begin position="196"/>
        <end position="217"/>
    </location>
</feature>
<dbReference type="PANTHER" id="PTHR45743:SF2">
    <property type="entry name" value="POTASSIUM CHANNEL AKT1"/>
    <property type="match status" value="1"/>
</dbReference>
<keyword evidence="3" id="KW-0472">Membrane</keyword>
<keyword evidence="1" id="KW-0630">Potassium</keyword>
<feature type="transmembrane region" description="Helical" evidence="3">
    <location>
        <begin position="114"/>
        <end position="137"/>
    </location>
</feature>
<keyword evidence="2" id="KW-0851">Voltage-gated channel</keyword>
<keyword evidence="5" id="KW-1185">Reference proteome</keyword>
<dbReference type="GO" id="GO:0005249">
    <property type="term" value="F:voltage-gated potassium channel activity"/>
    <property type="evidence" value="ECO:0007669"/>
    <property type="project" value="InterPro"/>
</dbReference>
<keyword evidence="1" id="KW-0631">Potassium channel</keyword>
<dbReference type="SUPFAM" id="SSF51206">
    <property type="entry name" value="cAMP-binding domain-like"/>
    <property type="match status" value="1"/>
</dbReference>
<keyword evidence="3" id="KW-1133">Transmembrane helix</keyword>
<dbReference type="Gene3D" id="2.60.120.10">
    <property type="entry name" value="Jelly Rolls"/>
    <property type="match status" value="1"/>
</dbReference>
<keyword evidence="2" id="KW-0406">Ion transport</keyword>
<proteinExistence type="predicted"/>
<gene>
    <name evidence="4" type="ORF">HaLaN_09227</name>
</gene>
<sequence length="508" mass="56118">MTRLIALGNVLFMDAQRGEDSSRVIKALGGSTAAYVYIVGFAVLCVVNLEACLLVLVAEFNGVENSWMMSYNWVNIADSSEPYQWYSAVYAAIASNTNTGLAGMKWLSYQEFGVCMLMQLVGMVMLTMVLTVGISSITRLTGTARRAHLLTLKLKRVRAWLRCQQLPDRMSKHIMNTNTGLAGMKWLSYQEFGVCMLMQLVGMVMLTMVLTVGISSITRLTGTARRAHLLTLKLKRVRAWLRCQQLPDRMSKHIMSFYYEVWVKQARPVCEDAVVADMPHFLRGSLLLPMTLHLVERVHYFSECDPLLRSLLAQSLVPIEVMGGVELCEEGHEPDCCWLLESGTLMALNTKGQQYLLTAPCLIGECVILRQAVPACSKRLWSYRTLMADEEAVPCKLWRLQARDITVLSSCYPALGKLVYKLCRSSCALHAFPGADAAWCELADRVAPSLLALPEGIQDSTRAQLGKAGVEDGSLQLLLDALVEVAVLNPKDALALSGALAHPDKASG</sequence>
<dbReference type="InterPro" id="IPR014710">
    <property type="entry name" value="RmlC-like_jellyroll"/>
</dbReference>
<protein>
    <submittedName>
        <fullName evidence="4">Cyclic nucleotide-binding domain-containing protein</fullName>
    </submittedName>
</protein>
<keyword evidence="2" id="KW-0813">Transport</keyword>
<dbReference type="PANTHER" id="PTHR45743">
    <property type="entry name" value="POTASSIUM CHANNEL AKT1"/>
    <property type="match status" value="1"/>
</dbReference>
<keyword evidence="3" id="KW-0812">Transmembrane</keyword>
<comment type="caution">
    <text evidence="4">The sequence shown here is derived from an EMBL/GenBank/DDBJ whole genome shotgun (WGS) entry which is preliminary data.</text>
</comment>
<evidence type="ECO:0000256" key="2">
    <source>
        <dbReference type="ARBA" id="ARBA00022882"/>
    </source>
</evidence>
<keyword evidence="2" id="KW-0407">Ion channel</keyword>
<dbReference type="InterPro" id="IPR045319">
    <property type="entry name" value="KAT/AKT"/>
</dbReference>
<dbReference type="GO" id="GO:0034702">
    <property type="term" value="C:monoatomic ion channel complex"/>
    <property type="evidence" value="ECO:0007669"/>
    <property type="project" value="UniProtKB-KW"/>
</dbReference>
<dbReference type="Proteomes" id="UP000485058">
    <property type="component" value="Unassembled WGS sequence"/>
</dbReference>
<feature type="transmembrane region" description="Helical" evidence="3">
    <location>
        <begin position="33"/>
        <end position="58"/>
    </location>
</feature>
<organism evidence="4 5">
    <name type="scientific">Haematococcus lacustris</name>
    <name type="common">Green alga</name>
    <name type="synonym">Haematococcus pluvialis</name>
    <dbReference type="NCBI Taxonomy" id="44745"/>
    <lineage>
        <taxon>Eukaryota</taxon>
        <taxon>Viridiplantae</taxon>
        <taxon>Chlorophyta</taxon>
        <taxon>core chlorophytes</taxon>
        <taxon>Chlorophyceae</taxon>
        <taxon>CS clade</taxon>
        <taxon>Chlamydomonadales</taxon>
        <taxon>Haematococcaceae</taxon>
        <taxon>Haematococcus</taxon>
    </lineage>
</organism>
<evidence type="ECO:0000256" key="3">
    <source>
        <dbReference type="SAM" id="Phobius"/>
    </source>
</evidence>
<evidence type="ECO:0000256" key="1">
    <source>
        <dbReference type="ARBA" id="ARBA00022826"/>
    </source>
</evidence>
<evidence type="ECO:0000313" key="5">
    <source>
        <dbReference type="Proteomes" id="UP000485058"/>
    </source>
</evidence>
<keyword evidence="1" id="KW-0633">Potassium transport</keyword>
<reference evidence="4 5" key="1">
    <citation type="submission" date="2020-02" db="EMBL/GenBank/DDBJ databases">
        <title>Draft genome sequence of Haematococcus lacustris strain NIES-144.</title>
        <authorList>
            <person name="Morimoto D."/>
            <person name="Nakagawa S."/>
            <person name="Yoshida T."/>
            <person name="Sawayama S."/>
        </authorList>
    </citation>
    <scope>NUCLEOTIDE SEQUENCE [LARGE SCALE GENOMIC DNA]</scope>
    <source>
        <strain evidence="4 5">NIES-144</strain>
    </source>
</reference>
<name>A0A699YT23_HAELA</name>
<dbReference type="InterPro" id="IPR018490">
    <property type="entry name" value="cNMP-bd_dom_sf"/>
</dbReference>
<evidence type="ECO:0000313" key="4">
    <source>
        <dbReference type="EMBL" id="GFH13357.1"/>
    </source>
</evidence>
<dbReference type="EMBL" id="BLLF01000603">
    <property type="protein sequence ID" value="GFH13357.1"/>
    <property type="molecule type" value="Genomic_DNA"/>
</dbReference>
<dbReference type="AlphaFoldDB" id="A0A699YT23"/>